<comment type="subcellular location">
    <subcellularLocation>
        <location evidence="1">Secreted</location>
    </subcellularLocation>
</comment>
<feature type="domain" description="Right handed beta helix" evidence="4">
    <location>
        <begin position="146"/>
        <end position="336"/>
    </location>
</feature>
<proteinExistence type="predicted"/>
<evidence type="ECO:0000313" key="6">
    <source>
        <dbReference type="Proteomes" id="UP000318521"/>
    </source>
</evidence>
<dbReference type="SUPFAM" id="SSF51126">
    <property type="entry name" value="Pectin lyase-like"/>
    <property type="match status" value="1"/>
</dbReference>
<dbReference type="InterPro" id="IPR012334">
    <property type="entry name" value="Pectin_lyas_fold"/>
</dbReference>
<name>A0A553ZWC1_9BACI</name>
<sequence length="444" mass="49181">MKRKYELISMLVMVFILTGCQLNVTTEVVDPHIYVATDGDDKNPGTIEEPLLSLEAAAEKATAGTIVNIREGTYYEPLIIQHSGTETEPVQFQAYQDEEVHISGAQLEDGPDDIALIEVDGYSYITIDGLAIADLTTENAEKTVMGILITGDSQHIQLSNNTIEDISTYAIEGNAHGIAVYGNEAIGNIDIHQNTLTNLKLGLSEALVVNGDVSQFTITENHVYETDNIGIDVIGYEGVATNSSQDYARDGVISGNEVHHNSSFENPSYAKDYSAAGIYVDGGSRILIEDNIVYQNDIGIEATSEHKDKFADEIDILNNEVYENSYTGISIGGYDSQRGGTSNTLISGNTLIDNDTEGLEGAQLLFQYHTYSNRIEHNKMTASSTGLFISNEYQENEDTHFSQNYYYQEDQTRPRWLWRNEDAHSLKDFQMLTDSDAESVYTRF</sequence>
<protein>
    <submittedName>
        <fullName evidence="5">DUF1565 domain-containing protein</fullName>
    </submittedName>
</protein>
<dbReference type="Gene3D" id="2.160.20.10">
    <property type="entry name" value="Single-stranded right-handed beta-helix, Pectin lyase-like"/>
    <property type="match status" value="1"/>
</dbReference>
<dbReference type="PANTHER" id="PTHR40088:SF2">
    <property type="entry name" value="SECRETED SUGAR HYDROLASE"/>
    <property type="match status" value="1"/>
</dbReference>
<evidence type="ECO:0000256" key="1">
    <source>
        <dbReference type="ARBA" id="ARBA00004613"/>
    </source>
</evidence>
<dbReference type="OrthoDB" id="9795486at2"/>
<dbReference type="EMBL" id="VLXZ01000009">
    <property type="protein sequence ID" value="TSB45757.1"/>
    <property type="molecule type" value="Genomic_DNA"/>
</dbReference>
<dbReference type="GO" id="GO:0005576">
    <property type="term" value="C:extracellular region"/>
    <property type="evidence" value="ECO:0007669"/>
    <property type="project" value="UniProtKB-SubCell"/>
</dbReference>
<evidence type="ECO:0000313" key="5">
    <source>
        <dbReference type="EMBL" id="TSB45757.1"/>
    </source>
</evidence>
<dbReference type="Proteomes" id="UP000318521">
    <property type="component" value="Unassembled WGS sequence"/>
</dbReference>
<gene>
    <name evidence="5" type="ORF">FN960_14830</name>
</gene>
<dbReference type="InterPro" id="IPR006626">
    <property type="entry name" value="PbH1"/>
</dbReference>
<evidence type="ECO:0000259" key="4">
    <source>
        <dbReference type="Pfam" id="PF13229"/>
    </source>
</evidence>
<keyword evidence="3" id="KW-0732">Signal</keyword>
<reference evidence="5 6" key="1">
    <citation type="submission" date="2019-07" db="EMBL/GenBank/DDBJ databases">
        <authorList>
            <person name="Park Y.J."/>
            <person name="Jeong S.E."/>
            <person name="Jung H.S."/>
        </authorList>
    </citation>
    <scope>NUCLEOTIDE SEQUENCE [LARGE SCALE GENOMIC DNA]</scope>
    <source>
        <strain evidence="6">P16(2019)</strain>
    </source>
</reference>
<dbReference type="InterPro" id="IPR011050">
    <property type="entry name" value="Pectin_lyase_fold/virulence"/>
</dbReference>
<dbReference type="PROSITE" id="PS51257">
    <property type="entry name" value="PROKAR_LIPOPROTEIN"/>
    <property type="match status" value="1"/>
</dbReference>
<evidence type="ECO:0000256" key="3">
    <source>
        <dbReference type="ARBA" id="ARBA00022729"/>
    </source>
</evidence>
<dbReference type="PANTHER" id="PTHR40088">
    <property type="entry name" value="PECTATE LYASE (EUROFUNG)"/>
    <property type="match status" value="1"/>
</dbReference>
<dbReference type="AlphaFoldDB" id="A0A553ZWC1"/>
<dbReference type="SMART" id="SM00710">
    <property type="entry name" value="PbH1"/>
    <property type="match status" value="7"/>
</dbReference>
<comment type="caution">
    <text evidence="5">The sequence shown here is derived from an EMBL/GenBank/DDBJ whole genome shotgun (WGS) entry which is preliminary data.</text>
</comment>
<dbReference type="GO" id="GO:0016837">
    <property type="term" value="F:carbon-oxygen lyase activity, acting on polysaccharides"/>
    <property type="evidence" value="ECO:0007669"/>
    <property type="project" value="TreeGrafter"/>
</dbReference>
<keyword evidence="6" id="KW-1185">Reference proteome</keyword>
<organism evidence="5 6">
    <name type="scientific">Alkalicoccobacillus porphyridii</name>
    <dbReference type="NCBI Taxonomy" id="2597270"/>
    <lineage>
        <taxon>Bacteria</taxon>
        <taxon>Bacillati</taxon>
        <taxon>Bacillota</taxon>
        <taxon>Bacilli</taxon>
        <taxon>Bacillales</taxon>
        <taxon>Bacillaceae</taxon>
        <taxon>Alkalicoccobacillus</taxon>
    </lineage>
</organism>
<dbReference type="Pfam" id="PF13229">
    <property type="entry name" value="Beta_helix"/>
    <property type="match status" value="1"/>
</dbReference>
<keyword evidence="2" id="KW-0964">Secreted</keyword>
<dbReference type="InterPro" id="IPR039448">
    <property type="entry name" value="Beta_helix"/>
</dbReference>
<dbReference type="RefSeq" id="WP_143849581.1">
    <property type="nucleotide sequence ID" value="NZ_VLXZ01000009.1"/>
</dbReference>
<evidence type="ECO:0000256" key="2">
    <source>
        <dbReference type="ARBA" id="ARBA00022525"/>
    </source>
</evidence>
<dbReference type="InterPro" id="IPR052052">
    <property type="entry name" value="Polysaccharide_Lyase_9"/>
</dbReference>
<accession>A0A553ZWC1</accession>